<reference evidence="2" key="1">
    <citation type="journal article" date="2015" name="Nature">
        <title>Complex archaea that bridge the gap between prokaryotes and eukaryotes.</title>
        <authorList>
            <person name="Spang A."/>
            <person name="Saw J.H."/>
            <person name="Jorgensen S.L."/>
            <person name="Zaremba-Niedzwiedzka K."/>
            <person name="Martijn J."/>
            <person name="Lind A.E."/>
            <person name="van Eijk R."/>
            <person name="Schleper C."/>
            <person name="Guy L."/>
            <person name="Ettema T.J."/>
        </authorList>
    </citation>
    <scope>NUCLEOTIDE SEQUENCE</scope>
</reference>
<gene>
    <name evidence="2" type="ORF">LCGC14_0792670</name>
</gene>
<keyword evidence="1" id="KW-1133">Transmembrane helix</keyword>
<accession>A0A0F9PS39</accession>
<sequence length="90" mass="10745">MFEFIQQMSVSPMTAVMYYLIAGLVLFHDMKRIRWYSLSLLWITFGSFDRGFLIETSMLGFTFMLTESFFNTYYQHELAKKNARAEKNKN</sequence>
<comment type="caution">
    <text evidence="2">The sequence shown here is derived from an EMBL/GenBank/DDBJ whole genome shotgun (WGS) entry which is preliminary data.</text>
</comment>
<proteinExistence type="predicted"/>
<feature type="transmembrane region" description="Helical" evidence="1">
    <location>
        <begin position="6"/>
        <end position="27"/>
    </location>
</feature>
<evidence type="ECO:0000313" key="2">
    <source>
        <dbReference type="EMBL" id="KKN34550.1"/>
    </source>
</evidence>
<name>A0A0F9PS39_9ZZZZ</name>
<keyword evidence="1" id="KW-0472">Membrane</keyword>
<protein>
    <submittedName>
        <fullName evidence="2">Uncharacterized protein</fullName>
    </submittedName>
</protein>
<evidence type="ECO:0000256" key="1">
    <source>
        <dbReference type="SAM" id="Phobius"/>
    </source>
</evidence>
<dbReference type="EMBL" id="LAZR01002098">
    <property type="protein sequence ID" value="KKN34550.1"/>
    <property type="molecule type" value="Genomic_DNA"/>
</dbReference>
<keyword evidence="1" id="KW-0812">Transmembrane</keyword>
<dbReference type="AlphaFoldDB" id="A0A0F9PS39"/>
<organism evidence="2">
    <name type="scientific">marine sediment metagenome</name>
    <dbReference type="NCBI Taxonomy" id="412755"/>
    <lineage>
        <taxon>unclassified sequences</taxon>
        <taxon>metagenomes</taxon>
        <taxon>ecological metagenomes</taxon>
    </lineage>
</organism>